<name>A0A0P9LSG0_9PSED</name>
<dbReference type="AlphaFoldDB" id="A0A0P9LSG0"/>
<sequence>MAQYFVNRNAQTNGDHEVHTSTCIYLPAVHNRLDLGYHTTCATAVRQARNTYRQSNGCRTCSSVCHTQ</sequence>
<dbReference type="PATRIC" id="fig|251702.3.peg.4919"/>
<protein>
    <submittedName>
        <fullName evidence="1">Phage tail protein</fullName>
    </submittedName>
</protein>
<accession>A0A0P9LSG0</accession>
<organism evidence="1 2">
    <name type="scientific">Pseudomonas syringae pv. antirrhini</name>
    <dbReference type="NCBI Taxonomy" id="251702"/>
    <lineage>
        <taxon>Bacteria</taxon>
        <taxon>Pseudomonadati</taxon>
        <taxon>Pseudomonadota</taxon>
        <taxon>Gammaproteobacteria</taxon>
        <taxon>Pseudomonadales</taxon>
        <taxon>Pseudomonadaceae</taxon>
        <taxon>Pseudomonas</taxon>
    </lineage>
</organism>
<dbReference type="Proteomes" id="UP000050425">
    <property type="component" value="Unassembled WGS sequence"/>
</dbReference>
<reference evidence="1 2" key="1">
    <citation type="submission" date="2015-09" db="EMBL/GenBank/DDBJ databases">
        <title>Genome announcement of multiple Pseudomonas syringae strains.</title>
        <authorList>
            <person name="Thakur S."/>
            <person name="Wang P.W."/>
            <person name="Gong Y."/>
            <person name="Weir B.S."/>
            <person name="Guttman D.S."/>
        </authorList>
    </citation>
    <scope>NUCLEOTIDE SEQUENCE [LARGE SCALE GENOMIC DNA]</scope>
    <source>
        <strain evidence="1 2">ICMP4303</strain>
    </source>
</reference>
<comment type="caution">
    <text evidence="1">The sequence shown here is derived from an EMBL/GenBank/DDBJ whole genome shotgun (WGS) entry which is preliminary data.</text>
</comment>
<dbReference type="EMBL" id="LJPT01000112">
    <property type="protein sequence ID" value="KPW47355.1"/>
    <property type="molecule type" value="Genomic_DNA"/>
</dbReference>
<gene>
    <name evidence="1" type="ORF">ALO88_200008</name>
</gene>
<evidence type="ECO:0000313" key="1">
    <source>
        <dbReference type="EMBL" id="KPW47355.1"/>
    </source>
</evidence>
<evidence type="ECO:0000313" key="2">
    <source>
        <dbReference type="Proteomes" id="UP000050425"/>
    </source>
</evidence>
<proteinExistence type="predicted"/>